<evidence type="ECO:0000313" key="1">
    <source>
        <dbReference type="EMBL" id="KYM95162.1"/>
    </source>
</evidence>
<accession>A0A195C2U8</accession>
<reference evidence="1 2" key="1">
    <citation type="submission" date="2016-03" db="EMBL/GenBank/DDBJ databases">
        <title>Cyphomyrmex costatus WGS genome.</title>
        <authorList>
            <person name="Nygaard S."/>
            <person name="Hu H."/>
            <person name="Boomsma J."/>
            <person name="Zhang G."/>
        </authorList>
    </citation>
    <scope>NUCLEOTIDE SEQUENCE [LARGE SCALE GENOMIC DNA]</scope>
    <source>
        <strain evidence="1">MS0001</strain>
        <tissue evidence="1">Whole body</tissue>
    </source>
</reference>
<proteinExistence type="predicted"/>
<organism evidence="1 2">
    <name type="scientific">Cyphomyrmex costatus</name>
    <dbReference type="NCBI Taxonomy" id="456900"/>
    <lineage>
        <taxon>Eukaryota</taxon>
        <taxon>Metazoa</taxon>
        <taxon>Ecdysozoa</taxon>
        <taxon>Arthropoda</taxon>
        <taxon>Hexapoda</taxon>
        <taxon>Insecta</taxon>
        <taxon>Pterygota</taxon>
        <taxon>Neoptera</taxon>
        <taxon>Endopterygota</taxon>
        <taxon>Hymenoptera</taxon>
        <taxon>Apocrita</taxon>
        <taxon>Aculeata</taxon>
        <taxon>Formicoidea</taxon>
        <taxon>Formicidae</taxon>
        <taxon>Myrmicinae</taxon>
        <taxon>Cyphomyrmex</taxon>
    </lineage>
</organism>
<keyword evidence="2" id="KW-1185">Reference proteome</keyword>
<gene>
    <name evidence="1" type="ORF">ALC62_14072</name>
</gene>
<dbReference type="AlphaFoldDB" id="A0A195C2U8"/>
<dbReference type="Proteomes" id="UP000078542">
    <property type="component" value="Unassembled WGS sequence"/>
</dbReference>
<sequence>MWFSIIRNYGSNGTFVEVSSDGAMVSSNHNPKIGSLSSSADIINLIDSTHLLLEDAFVLFLMNVTALCNAVAVDKISSGAGSGTATITSELASIDTSSKRALIKFNAWDANATDNTPNPCCLVTKLCLIVCASEAFAGGNFEFFITETRAISSADVSKDCPVHSARIGSSSCFVVKTVDVVSPDCACCCGNLSTRYASSTLHA</sequence>
<evidence type="ECO:0000313" key="2">
    <source>
        <dbReference type="Proteomes" id="UP000078542"/>
    </source>
</evidence>
<protein>
    <submittedName>
        <fullName evidence="1">Uncharacterized protein</fullName>
    </submittedName>
</protein>
<name>A0A195C2U8_9HYME</name>
<dbReference type="EMBL" id="KQ978317">
    <property type="protein sequence ID" value="KYM95162.1"/>
    <property type="molecule type" value="Genomic_DNA"/>
</dbReference>